<dbReference type="EMBL" id="KE503208">
    <property type="protein sequence ID" value="EPX70774.1"/>
    <property type="molecule type" value="Genomic_DNA"/>
</dbReference>
<dbReference type="OMA" id="DAFHFTI"/>
<dbReference type="GO" id="GO:0016070">
    <property type="term" value="P:RNA metabolic process"/>
    <property type="evidence" value="ECO:0007669"/>
    <property type="project" value="InterPro"/>
</dbReference>
<evidence type="ECO:0000256" key="4">
    <source>
        <dbReference type="ARBA" id="ARBA00022490"/>
    </source>
</evidence>
<dbReference type="CDD" id="cd14819">
    <property type="entry name" value="Translin"/>
    <property type="match status" value="1"/>
</dbReference>
<comment type="similarity">
    <text evidence="3">Belongs to the translin family.</text>
</comment>
<dbReference type="GO" id="GO:0043047">
    <property type="term" value="F:single-stranded telomeric DNA binding"/>
    <property type="evidence" value="ECO:0007669"/>
    <property type="project" value="EnsemblFungi"/>
</dbReference>
<dbReference type="InterPro" id="IPR036081">
    <property type="entry name" value="Translin_sf"/>
</dbReference>
<dbReference type="GeneID" id="25033147"/>
<dbReference type="PANTHER" id="PTHR10741">
    <property type="entry name" value="TRANSLIN AND TRANSLIN ASSOCIATED PROTEIN X"/>
    <property type="match status" value="1"/>
</dbReference>
<evidence type="ECO:0000256" key="1">
    <source>
        <dbReference type="ARBA" id="ARBA00004123"/>
    </source>
</evidence>
<evidence type="ECO:0000256" key="3">
    <source>
        <dbReference type="ARBA" id="ARBA00005902"/>
    </source>
</evidence>
<dbReference type="eggNOG" id="KOG3067">
    <property type="taxonomic scope" value="Eukaryota"/>
</dbReference>
<dbReference type="Gene3D" id="1.20.58.200">
    <property type="entry name" value="Translin, domain 2"/>
    <property type="match status" value="1"/>
</dbReference>
<dbReference type="GO" id="GO:0005737">
    <property type="term" value="C:cytoplasm"/>
    <property type="evidence" value="ECO:0007669"/>
    <property type="project" value="UniProtKB-SubCell"/>
</dbReference>
<evidence type="ECO:0000256" key="5">
    <source>
        <dbReference type="ARBA" id="ARBA00022884"/>
    </source>
</evidence>
<evidence type="ECO:0000313" key="8">
    <source>
        <dbReference type="EMBL" id="EPX70774.1"/>
    </source>
</evidence>
<organism evidence="8 9">
    <name type="scientific">Schizosaccharomyces octosporus (strain yFS286)</name>
    <name type="common">Fission yeast</name>
    <name type="synonym">Octosporomyces octosporus</name>
    <dbReference type="NCBI Taxonomy" id="483514"/>
    <lineage>
        <taxon>Eukaryota</taxon>
        <taxon>Fungi</taxon>
        <taxon>Dikarya</taxon>
        <taxon>Ascomycota</taxon>
        <taxon>Taphrinomycotina</taxon>
        <taxon>Schizosaccharomycetes</taxon>
        <taxon>Schizosaccharomycetales</taxon>
        <taxon>Schizosaccharomycetaceae</taxon>
        <taxon>Schizosaccharomyces</taxon>
    </lineage>
</organism>
<evidence type="ECO:0000256" key="7">
    <source>
        <dbReference type="ARBA" id="ARBA00023242"/>
    </source>
</evidence>
<dbReference type="RefSeq" id="XP_013020479.1">
    <property type="nucleotide sequence ID" value="XM_013165025.1"/>
</dbReference>
<dbReference type="AlphaFoldDB" id="S9R9G0"/>
<dbReference type="GO" id="GO:1990605">
    <property type="term" value="F:GU repeat RNA binding"/>
    <property type="evidence" value="ECO:0007669"/>
    <property type="project" value="EnsemblFungi"/>
</dbReference>
<dbReference type="OrthoDB" id="829at2759"/>
<protein>
    <submittedName>
        <fullName evidence="8">Translin</fullName>
    </submittedName>
</protein>
<keyword evidence="6" id="KW-0238">DNA-binding</keyword>
<evidence type="ECO:0000256" key="6">
    <source>
        <dbReference type="ARBA" id="ARBA00023125"/>
    </source>
</evidence>
<accession>S9R9G0</accession>
<dbReference type="GO" id="GO:0005634">
    <property type="term" value="C:nucleus"/>
    <property type="evidence" value="ECO:0007669"/>
    <property type="project" value="UniProtKB-SubCell"/>
</dbReference>
<dbReference type="InterPro" id="IPR033956">
    <property type="entry name" value="Translin"/>
</dbReference>
<dbReference type="InterPro" id="IPR016069">
    <property type="entry name" value="Translin_C"/>
</dbReference>
<gene>
    <name evidence="8" type="ORF">SOCG_04183</name>
</gene>
<keyword evidence="7" id="KW-0539">Nucleus</keyword>
<proteinExistence type="inferred from homology"/>
<keyword evidence="5" id="KW-0694">RNA-binding</keyword>
<dbReference type="GO" id="GO:0035939">
    <property type="term" value="F:microsatellite binding"/>
    <property type="evidence" value="ECO:0007669"/>
    <property type="project" value="EnsemblFungi"/>
</dbReference>
<evidence type="ECO:0000313" key="9">
    <source>
        <dbReference type="Proteomes" id="UP000016088"/>
    </source>
</evidence>
<keyword evidence="4" id="KW-0963">Cytoplasm</keyword>
<dbReference type="Proteomes" id="UP000016088">
    <property type="component" value="Unassembled WGS sequence"/>
</dbReference>
<dbReference type="Gene3D" id="1.20.58.190">
    <property type="entry name" value="Translin, domain 1"/>
    <property type="match status" value="1"/>
</dbReference>
<dbReference type="HOGENOM" id="CLU_079179_0_0_1"/>
<dbReference type="InterPro" id="IPR016068">
    <property type="entry name" value="Translin_N"/>
</dbReference>
<sequence>MDKSIFRELQAKIDHETSLRDELSSRVETIDQESKVLRLLLGEFEISNNETSIDITKSIEVIKVKIQELAKVASEHSYYKYVNVWDRAIQEVACLTLLAAWRGALQGHEDKKYQLLTLEQVGQILNATLVPVYPEEVKFHISIEEYLHGVLSISTELARLSVNAVIYGNKEVPLKSLQTIENVHSSFQLLSLKNDSLRRHFDGLKYQLKRAEDVVYDMRIHNLLNE</sequence>
<name>S9R9G0_SCHOY</name>
<dbReference type="Pfam" id="PF01997">
    <property type="entry name" value="Translin"/>
    <property type="match status" value="1"/>
</dbReference>
<reference evidence="8 9" key="1">
    <citation type="journal article" date="2011" name="Science">
        <title>Comparative functional genomics of the fission yeasts.</title>
        <authorList>
            <person name="Rhind N."/>
            <person name="Chen Z."/>
            <person name="Yassour M."/>
            <person name="Thompson D.A."/>
            <person name="Haas B.J."/>
            <person name="Habib N."/>
            <person name="Wapinski I."/>
            <person name="Roy S."/>
            <person name="Lin M.F."/>
            <person name="Heiman D.I."/>
            <person name="Young S.K."/>
            <person name="Furuya K."/>
            <person name="Guo Y."/>
            <person name="Pidoux A."/>
            <person name="Chen H.M."/>
            <person name="Robbertse B."/>
            <person name="Goldberg J.M."/>
            <person name="Aoki K."/>
            <person name="Bayne E.H."/>
            <person name="Berlin A.M."/>
            <person name="Desjardins C.A."/>
            <person name="Dobbs E."/>
            <person name="Dukaj L."/>
            <person name="Fan L."/>
            <person name="FitzGerald M.G."/>
            <person name="French C."/>
            <person name="Gujja S."/>
            <person name="Hansen K."/>
            <person name="Keifenheim D."/>
            <person name="Levin J.Z."/>
            <person name="Mosher R.A."/>
            <person name="Mueller C.A."/>
            <person name="Pfiffner J."/>
            <person name="Priest M."/>
            <person name="Russ C."/>
            <person name="Smialowska A."/>
            <person name="Swoboda P."/>
            <person name="Sykes S.M."/>
            <person name="Vaughn M."/>
            <person name="Vengrova S."/>
            <person name="Yoder R."/>
            <person name="Zeng Q."/>
            <person name="Allshire R."/>
            <person name="Baulcombe D."/>
            <person name="Birren B.W."/>
            <person name="Brown W."/>
            <person name="Ekwall K."/>
            <person name="Kellis M."/>
            <person name="Leatherwood J."/>
            <person name="Levin H."/>
            <person name="Margalit H."/>
            <person name="Martienssen R."/>
            <person name="Nieduszynski C.A."/>
            <person name="Spatafora J.W."/>
            <person name="Friedman N."/>
            <person name="Dalgaard J.Z."/>
            <person name="Baumann P."/>
            <person name="Niki H."/>
            <person name="Regev A."/>
            <person name="Nusbaum C."/>
        </authorList>
    </citation>
    <scope>NUCLEOTIDE SEQUENCE [LARGE SCALE GENOMIC DNA]</scope>
    <source>
        <strain evidence="9">yFS286</strain>
    </source>
</reference>
<evidence type="ECO:0000256" key="2">
    <source>
        <dbReference type="ARBA" id="ARBA00004496"/>
    </source>
</evidence>
<dbReference type="VEuPathDB" id="FungiDB:SOCG_04183"/>
<dbReference type="SUPFAM" id="SSF74784">
    <property type="entry name" value="Translin"/>
    <property type="match status" value="1"/>
</dbReference>
<comment type="subcellular location">
    <subcellularLocation>
        <location evidence="2">Cytoplasm</location>
    </subcellularLocation>
    <subcellularLocation>
        <location evidence="1">Nucleus</location>
    </subcellularLocation>
</comment>
<keyword evidence="9" id="KW-1185">Reference proteome</keyword>
<dbReference type="InterPro" id="IPR002848">
    <property type="entry name" value="Translin_fam"/>
</dbReference>